<accession>A0A9D1DBA1</accession>
<dbReference type="InterPro" id="IPR043168">
    <property type="entry name" value="DegV_C"/>
</dbReference>
<dbReference type="EMBL" id="DVHB01000034">
    <property type="protein sequence ID" value="HIR39059.1"/>
    <property type="molecule type" value="Genomic_DNA"/>
</dbReference>
<dbReference type="Proteomes" id="UP000824179">
    <property type="component" value="Unassembled WGS sequence"/>
</dbReference>
<protein>
    <submittedName>
        <fullName evidence="2">DegV family protein</fullName>
    </submittedName>
</protein>
<dbReference type="Pfam" id="PF02645">
    <property type="entry name" value="DegV"/>
    <property type="match status" value="1"/>
</dbReference>
<proteinExistence type="predicted"/>
<dbReference type="Gene3D" id="3.30.1180.10">
    <property type="match status" value="1"/>
</dbReference>
<dbReference type="PANTHER" id="PTHR33434">
    <property type="entry name" value="DEGV DOMAIN-CONTAINING PROTEIN DR_1986-RELATED"/>
    <property type="match status" value="1"/>
</dbReference>
<evidence type="ECO:0000313" key="2">
    <source>
        <dbReference type="EMBL" id="HIR39059.1"/>
    </source>
</evidence>
<dbReference type="GO" id="GO:0008289">
    <property type="term" value="F:lipid binding"/>
    <property type="evidence" value="ECO:0007669"/>
    <property type="project" value="UniProtKB-KW"/>
</dbReference>
<dbReference type="Gene3D" id="3.40.50.10170">
    <property type="match status" value="1"/>
</dbReference>
<dbReference type="SUPFAM" id="SSF82549">
    <property type="entry name" value="DAK1/DegV-like"/>
    <property type="match status" value="1"/>
</dbReference>
<reference evidence="2" key="2">
    <citation type="journal article" date="2021" name="PeerJ">
        <title>Extensive microbial diversity within the chicken gut microbiome revealed by metagenomics and culture.</title>
        <authorList>
            <person name="Gilroy R."/>
            <person name="Ravi A."/>
            <person name="Getino M."/>
            <person name="Pursley I."/>
            <person name="Horton D.L."/>
            <person name="Alikhan N.F."/>
            <person name="Baker D."/>
            <person name="Gharbi K."/>
            <person name="Hall N."/>
            <person name="Watson M."/>
            <person name="Adriaenssens E.M."/>
            <person name="Foster-Nyarko E."/>
            <person name="Jarju S."/>
            <person name="Secka A."/>
            <person name="Antonio M."/>
            <person name="Oren A."/>
            <person name="Chaudhuri R.R."/>
            <person name="La Ragione R."/>
            <person name="Hildebrand F."/>
            <person name="Pallen M.J."/>
        </authorList>
    </citation>
    <scope>NUCLEOTIDE SEQUENCE</scope>
    <source>
        <strain evidence="2">ChiW25-3613</strain>
    </source>
</reference>
<name>A0A9D1DBA1_9FIRM</name>
<dbReference type="PROSITE" id="PS51482">
    <property type="entry name" value="DEGV"/>
    <property type="match status" value="1"/>
</dbReference>
<evidence type="ECO:0000256" key="1">
    <source>
        <dbReference type="ARBA" id="ARBA00023121"/>
    </source>
</evidence>
<dbReference type="InterPro" id="IPR050270">
    <property type="entry name" value="DegV_domain_contain"/>
</dbReference>
<organism evidence="2 3">
    <name type="scientific">Candidatus Coproplasma stercoripullorum</name>
    <dbReference type="NCBI Taxonomy" id="2840751"/>
    <lineage>
        <taxon>Bacteria</taxon>
        <taxon>Bacillati</taxon>
        <taxon>Bacillota</taxon>
        <taxon>Clostridia</taxon>
        <taxon>Eubacteriales</taxon>
        <taxon>Candidatus Coproplasma</taxon>
    </lineage>
</organism>
<dbReference type="PANTHER" id="PTHR33434:SF2">
    <property type="entry name" value="FATTY ACID-BINDING PROTEIN TM_1468"/>
    <property type="match status" value="1"/>
</dbReference>
<keyword evidence="1" id="KW-0446">Lipid-binding</keyword>
<gene>
    <name evidence="2" type="ORF">IAB90_01625</name>
</gene>
<reference evidence="2" key="1">
    <citation type="submission" date="2020-10" db="EMBL/GenBank/DDBJ databases">
        <authorList>
            <person name="Gilroy R."/>
        </authorList>
    </citation>
    <scope>NUCLEOTIDE SEQUENCE</scope>
    <source>
        <strain evidence="2">ChiW25-3613</strain>
    </source>
</reference>
<comment type="caution">
    <text evidence="2">The sequence shown here is derived from an EMBL/GenBank/DDBJ whole genome shotgun (WGS) entry which is preliminary data.</text>
</comment>
<dbReference type="InterPro" id="IPR003797">
    <property type="entry name" value="DegV"/>
</dbReference>
<dbReference type="AlphaFoldDB" id="A0A9D1DBA1"/>
<dbReference type="NCBIfam" id="TIGR00762">
    <property type="entry name" value="DegV"/>
    <property type="match status" value="1"/>
</dbReference>
<evidence type="ECO:0000313" key="3">
    <source>
        <dbReference type="Proteomes" id="UP000824179"/>
    </source>
</evidence>
<sequence>MKIKITSDSTCDLGKELITRYDIGITPLSVILGDKVYTDGVDITPQQIFDYVAQTGKLPKTAACTEEAYADYFSKFLSGNDAVIHFDISSKASVTYQNACAAAKRFKGKVKVVDSLALSTGQGLLVLKACDLAEAGKSPDEIVKTVEALRSKVNTSFVPDSLEYLHKGGRCSLAALMGAKVLKLHPMIEMADGQLFASKKYMGNLTRSLKNYVNDLVTEYPRYDKTRCFITHSSCEKEVVDMVRGMVESLFSFDEIHETVAGGVITGHCGKNTLGVLFISE</sequence>